<dbReference type="EMBL" id="JBJUIK010000015">
    <property type="protein sequence ID" value="KAL3502829.1"/>
    <property type="molecule type" value="Genomic_DNA"/>
</dbReference>
<keyword evidence="2" id="KW-1185">Reference proteome</keyword>
<gene>
    <name evidence="1" type="ORF">ACH5RR_037278</name>
</gene>
<comment type="caution">
    <text evidence="1">The sequence shown here is derived from an EMBL/GenBank/DDBJ whole genome shotgun (WGS) entry which is preliminary data.</text>
</comment>
<evidence type="ECO:0000313" key="2">
    <source>
        <dbReference type="Proteomes" id="UP001630127"/>
    </source>
</evidence>
<accession>A0ABD2Y5Q1</accession>
<reference evidence="1 2" key="1">
    <citation type="submission" date="2024-11" db="EMBL/GenBank/DDBJ databases">
        <title>A near-complete genome assembly of Cinchona calisaya.</title>
        <authorList>
            <person name="Lian D.C."/>
            <person name="Zhao X.W."/>
            <person name="Wei L."/>
        </authorList>
    </citation>
    <scope>NUCLEOTIDE SEQUENCE [LARGE SCALE GENOMIC DNA]</scope>
    <source>
        <tissue evidence="1">Nenye</tissue>
    </source>
</reference>
<protein>
    <submittedName>
        <fullName evidence="1">Uncharacterized protein</fullName>
    </submittedName>
</protein>
<name>A0ABD2Y5Q1_9GENT</name>
<organism evidence="1 2">
    <name type="scientific">Cinchona calisaya</name>
    <dbReference type="NCBI Taxonomy" id="153742"/>
    <lineage>
        <taxon>Eukaryota</taxon>
        <taxon>Viridiplantae</taxon>
        <taxon>Streptophyta</taxon>
        <taxon>Embryophyta</taxon>
        <taxon>Tracheophyta</taxon>
        <taxon>Spermatophyta</taxon>
        <taxon>Magnoliopsida</taxon>
        <taxon>eudicotyledons</taxon>
        <taxon>Gunneridae</taxon>
        <taxon>Pentapetalae</taxon>
        <taxon>asterids</taxon>
        <taxon>lamiids</taxon>
        <taxon>Gentianales</taxon>
        <taxon>Rubiaceae</taxon>
        <taxon>Cinchonoideae</taxon>
        <taxon>Cinchoneae</taxon>
        <taxon>Cinchona</taxon>
    </lineage>
</organism>
<proteinExistence type="predicted"/>
<dbReference type="Proteomes" id="UP001630127">
    <property type="component" value="Unassembled WGS sequence"/>
</dbReference>
<evidence type="ECO:0000313" key="1">
    <source>
        <dbReference type="EMBL" id="KAL3502829.1"/>
    </source>
</evidence>
<sequence length="111" mass="12156">MNLEVCTSQMATKNTPTTSLVDGESEHLKVRVPIISLFLGTMKEDLHAIKDYTSKYVKSPGTCRVHLGIESRQNSISKASKFWSSSQDKDSYIASIMVAPVMTTSAISIEG</sequence>
<dbReference type="AlphaFoldDB" id="A0ABD2Y5Q1"/>